<sequence>MRTSSLLPRLSSVPAPVAQGELPPASTQAPAKPKKKRVRRQKLELEYLRGLVGGLEQQMTQLTATQTEDGAQPAAVQAPSVWKGIAQRQREERARVEEKNQKLRASLQGQLKLASQLEKLLRKCPRDEGVAELARCKRHKPLGATLTDDEVFADQLAHVNRAHRDADGIFGGPEFADRAASFCDLHVMNDSGSDTGVAFVTKASSMLPFDVRVAEKAFWRTVVERGPTKRSYFLDERLSTETVVARSYALTFTAGAIQTHVRGKQTYRKYVGDDCVMILWKSQMEPVEIDSVKLSGLRCKQKGWIVLRGVNLASDDAQSGLIDTSKAMMSTSLQAYCKMTVELQDDIADQELQVGALTNFVVNSHDAIKDVCDNLINEVLVEEDWNING</sequence>
<feature type="region of interest" description="Disordered" evidence="1">
    <location>
        <begin position="1"/>
        <end position="40"/>
    </location>
</feature>
<evidence type="ECO:0000313" key="3">
    <source>
        <dbReference type="Proteomes" id="UP000694044"/>
    </source>
</evidence>
<proteinExistence type="predicted"/>
<organism evidence="2 3">
    <name type="scientific">Phytophthora pseudosyringae</name>
    <dbReference type="NCBI Taxonomy" id="221518"/>
    <lineage>
        <taxon>Eukaryota</taxon>
        <taxon>Sar</taxon>
        <taxon>Stramenopiles</taxon>
        <taxon>Oomycota</taxon>
        <taxon>Peronosporomycetes</taxon>
        <taxon>Peronosporales</taxon>
        <taxon>Peronosporaceae</taxon>
        <taxon>Phytophthora</taxon>
    </lineage>
</organism>
<evidence type="ECO:0008006" key="4">
    <source>
        <dbReference type="Google" id="ProtNLM"/>
    </source>
</evidence>
<dbReference type="Proteomes" id="UP000694044">
    <property type="component" value="Unassembled WGS sequence"/>
</dbReference>
<evidence type="ECO:0000256" key="1">
    <source>
        <dbReference type="SAM" id="MobiDB-lite"/>
    </source>
</evidence>
<comment type="caution">
    <text evidence="2">The sequence shown here is derived from an EMBL/GenBank/DDBJ whole genome shotgun (WGS) entry which is preliminary data.</text>
</comment>
<dbReference type="PANTHER" id="PTHR35796:SF3">
    <property type="entry name" value="BHLH DOMAIN-CONTAINING PROTEIN"/>
    <property type="match status" value="1"/>
</dbReference>
<protein>
    <recommendedName>
        <fullName evidence="4">M96 mating-specific protein family</fullName>
    </recommendedName>
</protein>
<dbReference type="AlphaFoldDB" id="A0A8T1VUN8"/>
<accession>A0A8T1VUN8</accession>
<keyword evidence="3" id="KW-1185">Reference proteome</keyword>
<dbReference type="OrthoDB" id="106293at2759"/>
<dbReference type="EMBL" id="JAGDFM010000134">
    <property type="protein sequence ID" value="KAG7384947.1"/>
    <property type="molecule type" value="Genomic_DNA"/>
</dbReference>
<dbReference type="PANTHER" id="PTHR35796">
    <property type="entry name" value="HYPOTHETICAL CYTOSOLIC PROTEIN"/>
    <property type="match status" value="1"/>
</dbReference>
<gene>
    <name evidence="2" type="ORF">PHYPSEUDO_002093</name>
</gene>
<reference evidence="2" key="1">
    <citation type="submission" date="2021-02" db="EMBL/GenBank/DDBJ databases">
        <authorList>
            <person name="Palmer J.M."/>
        </authorList>
    </citation>
    <scope>NUCLEOTIDE SEQUENCE</scope>
    <source>
        <strain evidence="2">SCRP734</strain>
    </source>
</reference>
<name>A0A8T1VUN8_9STRA</name>
<evidence type="ECO:0000313" key="2">
    <source>
        <dbReference type="EMBL" id="KAG7384947.1"/>
    </source>
</evidence>